<organism evidence="1 2">
    <name type="scientific">Pararge aegeria aegeria</name>
    <dbReference type="NCBI Taxonomy" id="348720"/>
    <lineage>
        <taxon>Eukaryota</taxon>
        <taxon>Metazoa</taxon>
        <taxon>Ecdysozoa</taxon>
        <taxon>Arthropoda</taxon>
        <taxon>Hexapoda</taxon>
        <taxon>Insecta</taxon>
        <taxon>Pterygota</taxon>
        <taxon>Neoptera</taxon>
        <taxon>Endopterygota</taxon>
        <taxon>Lepidoptera</taxon>
        <taxon>Glossata</taxon>
        <taxon>Ditrysia</taxon>
        <taxon>Papilionoidea</taxon>
        <taxon>Nymphalidae</taxon>
        <taxon>Satyrinae</taxon>
        <taxon>Satyrini</taxon>
        <taxon>Parargina</taxon>
        <taxon>Pararge</taxon>
    </lineage>
</organism>
<dbReference type="EMBL" id="CAKXAJ010018432">
    <property type="protein sequence ID" value="CAH2217717.1"/>
    <property type="molecule type" value="Genomic_DNA"/>
</dbReference>
<proteinExistence type="predicted"/>
<reference evidence="1" key="1">
    <citation type="submission" date="2022-03" db="EMBL/GenBank/DDBJ databases">
        <authorList>
            <person name="Lindestad O."/>
        </authorList>
    </citation>
    <scope>NUCLEOTIDE SEQUENCE</scope>
</reference>
<name>A0A8S4QWW8_9NEOP</name>
<evidence type="ECO:0000313" key="1">
    <source>
        <dbReference type="EMBL" id="CAH2217717.1"/>
    </source>
</evidence>
<dbReference type="Proteomes" id="UP000838756">
    <property type="component" value="Unassembled WGS sequence"/>
</dbReference>
<evidence type="ECO:0000313" key="2">
    <source>
        <dbReference type="Proteomes" id="UP000838756"/>
    </source>
</evidence>
<sequence>MAYCSHLWYGSDKYQTEALDSVDRRTRRTIGNESLSQAELHSLQHRRNVACLADFTGYTLAILFRNLIILFLRHHFSTEQRDGGILMW</sequence>
<comment type="caution">
    <text evidence="1">The sequence shown here is derived from an EMBL/GenBank/DDBJ whole genome shotgun (WGS) entry which is preliminary data.</text>
</comment>
<gene>
    <name evidence="1" type="primary">jg4306</name>
    <name evidence="1" type="ORF">PAEG_LOCUS5599</name>
</gene>
<keyword evidence="2" id="KW-1185">Reference proteome</keyword>
<dbReference type="AlphaFoldDB" id="A0A8S4QWW8"/>
<dbReference type="OrthoDB" id="6764170at2759"/>
<accession>A0A8S4QWW8</accession>
<protein>
    <submittedName>
        <fullName evidence="1">Jg4306 protein</fullName>
    </submittedName>
</protein>